<evidence type="ECO:0000313" key="1">
    <source>
        <dbReference type="EMBL" id="KAK4018646.1"/>
    </source>
</evidence>
<name>A0ABR0A0G3_9CRUS</name>
<dbReference type="Proteomes" id="UP001234178">
    <property type="component" value="Unassembled WGS sequence"/>
</dbReference>
<gene>
    <name evidence="1" type="ORF">OUZ56_000691</name>
</gene>
<evidence type="ECO:0000313" key="2">
    <source>
        <dbReference type="Proteomes" id="UP001234178"/>
    </source>
</evidence>
<proteinExistence type="predicted"/>
<organism evidence="1 2">
    <name type="scientific">Daphnia magna</name>
    <dbReference type="NCBI Taxonomy" id="35525"/>
    <lineage>
        <taxon>Eukaryota</taxon>
        <taxon>Metazoa</taxon>
        <taxon>Ecdysozoa</taxon>
        <taxon>Arthropoda</taxon>
        <taxon>Crustacea</taxon>
        <taxon>Branchiopoda</taxon>
        <taxon>Diplostraca</taxon>
        <taxon>Cladocera</taxon>
        <taxon>Anomopoda</taxon>
        <taxon>Daphniidae</taxon>
        <taxon>Daphnia</taxon>
    </lineage>
</organism>
<accession>A0ABR0A0G3</accession>
<sequence>MSLVDPLTLKRKRAWNEIKRTDGHGSFAHHFGCVSANIRLASCAVPATYNSTTLTLKQWEGRDDFESRMFCGPFNGTQR</sequence>
<keyword evidence="2" id="KW-1185">Reference proteome</keyword>
<dbReference type="EMBL" id="JAOYFB010000036">
    <property type="protein sequence ID" value="KAK4018646.1"/>
    <property type="molecule type" value="Genomic_DNA"/>
</dbReference>
<reference evidence="1 2" key="1">
    <citation type="journal article" date="2023" name="Nucleic Acids Res.">
        <title>The hologenome of Daphnia magna reveals possible DNA methylation and microbiome-mediated evolution of the host genome.</title>
        <authorList>
            <person name="Chaturvedi A."/>
            <person name="Li X."/>
            <person name="Dhandapani V."/>
            <person name="Marshall H."/>
            <person name="Kissane S."/>
            <person name="Cuenca-Cambronero M."/>
            <person name="Asole G."/>
            <person name="Calvet F."/>
            <person name="Ruiz-Romero M."/>
            <person name="Marangio P."/>
            <person name="Guigo R."/>
            <person name="Rago D."/>
            <person name="Mirbahai L."/>
            <person name="Eastwood N."/>
            <person name="Colbourne J.K."/>
            <person name="Zhou J."/>
            <person name="Mallon E."/>
            <person name="Orsini L."/>
        </authorList>
    </citation>
    <scope>NUCLEOTIDE SEQUENCE [LARGE SCALE GENOMIC DNA]</scope>
    <source>
        <strain evidence="1">LRV0_1</strain>
    </source>
</reference>
<protein>
    <submittedName>
        <fullName evidence="1">Uncharacterized protein</fullName>
    </submittedName>
</protein>
<comment type="caution">
    <text evidence="1">The sequence shown here is derived from an EMBL/GenBank/DDBJ whole genome shotgun (WGS) entry which is preliminary data.</text>
</comment>